<dbReference type="Gene3D" id="3.90.640.10">
    <property type="entry name" value="Actin, Chain A, domain 4"/>
    <property type="match status" value="1"/>
</dbReference>
<gene>
    <name evidence="4" type="ORF">HU200_044249</name>
</gene>
<organism evidence="4 5">
    <name type="scientific">Digitaria exilis</name>
    <dbReference type="NCBI Taxonomy" id="1010633"/>
    <lineage>
        <taxon>Eukaryota</taxon>
        <taxon>Viridiplantae</taxon>
        <taxon>Streptophyta</taxon>
        <taxon>Embryophyta</taxon>
        <taxon>Tracheophyta</taxon>
        <taxon>Spermatophyta</taxon>
        <taxon>Magnoliopsida</taxon>
        <taxon>Liliopsida</taxon>
        <taxon>Poales</taxon>
        <taxon>Poaceae</taxon>
        <taxon>PACMAD clade</taxon>
        <taxon>Panicoideae</taxon>
        <taxon>Panicodae</taxon>
        <taxon>Paniceae</taxon>
        <taxon>Anthephorinae</taxon>
        <taxon>Digitaria</taxon>
    </lineage>
</organism>
<dbReference type="GO" id="GO:0005524">
    <property type="term" value="F:ATP binding"/>
    <property type="evidence" value="ECO:0007669"/>
    <property type="project" value="UniProtKB-KW"/>
</dbReference>
<dbReference type="AlphaFoldDB" id="A0A835BCY6"/>
<protein>
    <recommendedName>
        <fullName evidence="6">Heat shock protein 70</fullName>
    </recommendedName>
</protein>
<dbReference type="InterPro" id="IPR013126">
    <property type="entry name" value="Hsp_70_fam"/>
</dbReference>
<dbReference type="Gene3D" id="3.30.420.40">
    <property type="match status" value="2"/>
</dbReference>
<dbReference type="EMBL" id="JACEFO010002096">
    <property type="protein sequence ID" value="KAF8684361.1"/>
    <property type="molecule type" value="Genomic_DNA"/>
</dbReference>
<dbReference type="PANTHER" id="PTHR19375">
    <property type="entry name" value="HEAT SHOCK PROTEIN 70KDA"/>
    <property type="match status" value="1"/>
</dbReference>
<reference evidence="4" key="1">
    <citation type="submission" date="2020-07" db="EMBL/GenBank/DDBJ databases">
        <title>Genome sequence and genetic diversity analysis of an under-domesticated orphan crop, white fonio (Digitaria exilis).</title>
        <authorList>
            <person name="Bennetzen J.L."/>
            <person name="Chen S."/>
            <person name="Ma X."/>
            <person name="Wang X."/>
            <person name="Yssel A.E.J."/>
            <person name="Chaluvadi S.R."/>
            <person name="Johnson M."/>
            <person name="Gangashetty P."/>
            <person name="Hamidou F."/>
            <person name="Sanogo M.D."/>
            <person name="Zwaenepoel A."/>
            <person name="Wallace J."/>
            <person name="Van De Peer Y."/>
            <person name="Van Deynze A."/>
        </authorList>
    </citation>
    <scope>NUCLEOTIDE SEQUENCE</scope>
    <source>
        <tissue evidence="4">Leaves</tissue>
    </source>
</reference>
<keyword evidence="2" id="KW-0547">Nucleotide-binding</keyword>
<keyword evidence="3" id="KW-0067">ATP-binding</keyword>
<dbReference type="FunFam" id="3.30.420.40:FF:000028">
    <property type="entry name" value="heat shock 70 kDa protein-like"/>
    <property type="match status" value="1"/>
</dbReference>
<evidence type="ECO:0000256" key="3">
    <source>
        <dbReference type="ARBA" id="ARBA00022840"/>
    </source>
</evidence>
<dbReference type="SUPFAM" id="SSF53067">
    <property type="entry name" value="Actin-like ATPase domain"/>
    <property type="match status" value="2"/>
</dbReference>
<proteinExistence type="inferred from homology"/>
<evidence type="ECO:0000256" key="2">
    <source>
        <dbReference type="ARBA" id="ARBA00022741"/>
    </source>
</evidence>
<keyword evidence="5" id="KW-1185">Reference proteome</keyword>
<dbReference type="Proteomes" id="UP000636709">
    <property type="component" value="Unassembled WGS sequence"/>
</dbReference>
<dbReference type="InterPro" id="IPR043129">
    <property type="entry name" value="ATPase_NBD"/>
</dbReference>
<accession>A0A835BCY6</accession>
<dbReference type="FunFam" id="3.90.640.10:FF:000030">
    <property type="entry name" value="Heat shock protein HSP70"/>
    <property type="match status" value="1"/>
</dbReference>
<evidence type="ECO:0000313" key="5">
    <source>
        <dbReference type="Proteomes" id="UP000636709"/>
    </source>
</evidence>
<dbReference type="OrthoDB" id="687450at2759"/>
<name>A0A835BCY6_9POAL</name>
<comment type="caution">
    <text evidence="4">The sequence shown here is derived from an EMBL/GenBank/DDBJ whole genome shotgun (WGS) entry which is preliminary data.</text>
</comment>
<evidence type="ECO:0000313" key="4">
    <source>
        <dbReference type="EMBL" id="KAF8684361.1"/>
    </source>
</evidence>
<comment type="similarity">
    <text evidence="1">Belongs to the heat shock protein 70 family.</text>
</comment>
<evidence type="ECO:0008006" key="6">
    <source>
        <dbReference type="Google" id="ProtNLM"/>
    </source>
</evidence>
<dbReference type="Pfam" id="PF00012">
    <property type="entry name" value="HSP70"/>
    <property type="match status" value="2"/>
</dbReference>
<sequence>MQLVPYNFTRQLGWASIQLGETGQVLSPHHLAGILISELKHMAEAHLGRQIENAVVTVPRHVTYDGREHVRFAATSQAGFRVAKIVDEQIAAAAAHGHHTEHGDGGGAVLVFHVGGRTSHATIFKFVDGRARLIQARDDLFFGGKYPSEFLADSFFYCFSSDDFTARLVDHFVELIKQQHGFDIRQDTAALLRLKAECERAKKALSYQQETTVSLLDGVDSSLLTRAKFEELNRDLFERAMALVDSVVMQAPVVGEHRKGRSLLDTAMDMFAGRRSRAAESRRKDMVDEIVVVGGSTRIPKIRHLVKEYFRGREPSNRGGVEPDETVVHGALLLTRPPMAPRIHLTRLIPVSNTTTTTSPAF</sequence>
<dbReference type="GO" id="GO:0140662">
    <property type="term" value="F:ATP-dependent protein folding chaperone"/>
    <property type="evidence" value="ECO:0007669"/>
    <property type="project" value="InterPro"/>
</dbReference>
<evidence type="ECO:0000256" key="1">
    <source>
        <dbReference type="ARBA" id="ARBA00007381"/>
    </source>
</evidence>